<organism evidence="2 3">
    <name type="scientific">Micropruina glycogenica</name>
    <dbReference type="NCBI Taxonomy" id="75385"/>
    <lineage>
        <taxon>Bacteria</taxon>
        <taxon>Bacillati</taxon>
        <taxon>Actinomycetota</taxon>
        <taxon>Actinomycetes</taxon>
        <taxon>Propionibacteriales</taxon>
        <taxon>Nocardioidaceae</taxon>
        <taxon>Micropruina</taxon>
    </lineage>
</organism>
<proteinExistence type="predicted"/>
<feature type="transmembrane region" description="Helical" evidence="1">
    <location>
        <begin position="12"/>
        <end position="35"/>
    </location>
</feature>
<keyword evidence="3" id="KW-1185">Reference proteome</keyword>
<reference evidence="2 3" key="1">
    <citation type="submission" date="2018-02" db="EMBL/GenBank/DDBJ databases">
        <authorList>
            <person name="Cohen D.B."/>
            <person name="Kent A.D."/>
        </authorList>
    </citation>
    <scope>NUCLEOTIDE SEQUENCE [LARGE SCALE GENOMIC DNA]</scope>
    <source>
        <strain evidence="2">1</strain>
    </source>
</reference>
<evidence type="ECO:0000313" key="3">
    <source>
        <dbReference type="Proteomes" id="UP000238164"/>
    </source>
</evidence>
<dbReference type="Proteomes" id="UP000238164">
    <property type="component" value="Chromosome 1"/>
</dbReference>
<keyword evidence="1" id="KW-0812">Transmembrane</keyword>
<sequence>MAALIGALMTGGTIALIVAAAAVLIAALVVVVRIFTDKRRSDT</sequence>
<accession>A0A2N9JMC1</accession>
<dbReference type="AlphaFoldDB" id="A0A2N9JMC1"/>
<keyword evidence="1" id="KW-1133">Transmembrane helix</keyword>
<dbReference type="RefSeq" id="WP_343834712.1">
    <property type="nucleotide sequence ID" value="NZ_BAAAGO010000038.1"/>
</dbReference>
<evidence type="ECO:0000256" key="1">
    <source>
        <dbReference type="SAM" id="Phobius"/>
    </source>
</evidence>
<name>A0A2N9JMC1_9ACTN</name>
<evidence type="ECO:0000313" key="2">
    <source>
        <dbReference type="EMBL" id="SPD88738.1"/>
    </source>
</evidence>
<dbReference type="KEGG" id="mgg:MPLG2_3708"/>
<gene>
    <name evidence="2" type="ORF">MPLG2_3708</name>
</gene>
<dbReference type="EMBL" id="LT985188">
    <property type="protein sequence ID" value="SPD88738.1"/>
    <property type="molecule type" value="Genomic_DNA"/>
</dbReference>
<protein>
    <submittedName>
        <fullName evidence="2">Uncharacterized protein</fullName>
    </submittedName>
</protein>
<keyword evidence="1" id="KW-0472">Membrane</keyword>